<dbReference type="Proteomes" id="UP000236621">
    <property type="component" value="Unassembled WGS sequence"/>
</dbReference>
<dbReference type="CDD" id="cd01838">
    <property type="entry name" value="Isoamyl_acetate_hydrolase_like"/>
    <property type="match status" value="1"/>
</dbReference>
<evidence type="ECO:0000313" key="4">
    <source>
        <dbReference type="Proteomes" id="UP000236621"/>
    </source>
</evidence>
<proteinExistence type="predicted"/>
<feature type="compositionally biased region" description="Basic and acidic residues" evidence="1">
    <location>
        <begin position="875"/>
        <end position="891"/>
    </location>
</feature>
<reference evidence="3 4" key="1">
    <citation type="submission" date="2017-08" db="EMBL/GenBank/DDBJ databases">
        <title>Harnessing the power of phylogenomics to disentangle the directionality and signatures of interkingdom host jumping in the parasitic fungal genus Tolypocladium.</title>
        <authorList>
            <person name="Quandt C.A."/>
            <person name="Patterson W."/>
            <person name="Spatafora J.W."/>
        </authorList>
    </citation>
    <scope>NUCLEOTIDE SEQUENCE [LARGE SCALE GENOMIC DNA]</scope>
    <source>
        <strain evidence="3 4">CBS 113982</strain>
    </source>
</reference>
<dbReference type="PANTHER" id="PTHR14209">
    <property type="entry name" value="ISOAMYL ACETATE-HYDROLYZING ESTERASE 1"/>
    <property type="match status" value="1"/>
</dbReference>
<dbReference type="Pfam" id="PF13472">
    <property type="entry name" value="Lipase_GDSL_2"/>
    <property type="match status" value="1"/>
</dbReference>
<dbReference type="InterPro" id="IPR036514">
    <property type="entry name" value="SGNH_hydro_sf"/>
</dbReference>
<sequence>MAVQALTLRQVPYPQIVLLGDSLLQRSVDLQNGFSFQAVLQTRMMLATLYPTVTRPHADFFSGCIRRLDVVNRGFSGWNTTNVVKHLRDIFPEPTESSPKIKYLIVLLGTNDSVVPMPTTSQHVPIDEYKENLTKIITHPHIQAHKPKILLVTPPPVDQIKVTKLDMDEGHPSAMRTFAISASYSEKAREVARENSSVVLVDLWQAIMDKAVTMAPNDYQVGGPWLGSPENGKQGGLDQLLPDGVHMSGDAYRILYERVKPHIGREWLNLPDDDKTGYLFPDWRHLALSSPHKILSLPAPSPPLYPDNSAPTTPRQPPCTTDESLGRRRSGLRHTTASRSPPAYHASRGVAVRNLLVVLACACGGGGWTSSSDSKAKGIEVSGAARTGKIFAVIPCLGQEASRLLLTARPTALCRRLVPHRLQGRPDETHGGSSVDLSSGMDPRFPVSREELYNLQMEVKQVQYTQTNHAERILRLEKRHAEDSALKSVWNSPFPGVLGGTPQQGPVQIPHNDMFDDLDEQGEQLLGSLHLGPAEEEPVRRGAASRANSVRFDESALHGSSWGGQSNRHSGEFGPIRPGGGLIMERSLSHKSDGRHSSAGHSVHSHHSVASGRASSLGLDTNFAAGDDDGSSFDIPAPPVSLYVLGTVPSIIRCWLTTNYAHDTLLYADICTGSQKSIVDLSLLRELDLLDEVERNADGVYHARMNVYLAEAVVTQHNGKNGTPSGSVPFMTVLFEVTGVEQLGQGGERREIRIYIGSDALRAHSADILFSQNKMVLFGSERDRLQVPFVRPEDDGVFRYISTTNMVPEKPKLNANARPFVLGDGNMVNNGMPGEDSSVPHGGHDEGHRPVSPMGSHVEPLKATAASGTSDYGGESDKLGRDANDSEHGGKDGSTTSETSRRESSTSSGIWGSWRQGTGSGPEGSQREGGLLSGYQPASSRGGRNMKVLRPLKPSSTSARTGASYEAPVPPKSSEGRRKSQVSVSGDMAGAVNGASRWDAKRTVSSGTELKNRTASSDRGNAATLPRAVNPVGVASAFSWMTPPASKEAPKTTTGAGG</sequence>
<feature type="compositionally biased region" description="Basic and acidic residues" evidence="1">
    <location>
        <begin position="587"/>
        <end position="596"/>
    </location>
</feature>
<feature type="region of interest" description="Disordered" evidence="1">
    <location>
        <begin position="554"/>
        <end position="611"/>
    </location>
</feature>
<evidence type="ECO:0000256" key="1">
    <source>
        <dbReference type="SAM" id="MobiDB-lite"/>
    </source>
</evidence>
<feature type="region of interest" description="Disordered" evidence="1">
    <location>
        <begin position="298"/>
        <end position="344"/>
    </location>
</feature>
<evidence type="ECO:0000259" key="2">
    <source>
        <dbReference type="Pfam" id="PF13472"/>
    </source>
</evidence>
<feature type="compositionally biased region" description="Polar residues" evidence="1">
    <location>
        <begin position="310"/>
        <end position="323"/>
    </location>
</feature>
<dbReference type="InterPro" id="IPR013830">
    <property type="entry name" value="SGNH_hydro"/>
</dbReference>
<dbReference type="OrthoDB" id="5369841at2759"/>
<dbReference type="InterPro" id="IPR045136">
    <property type="entry name" value="Iah1-like"/>
</dbReference>
<feature type="compositionally biased region" description="Low complexity" evidence="1">
    <location>
        <begin position="597"/>
        <end position="611"/>
    </location>
</feature>
<evidence type="ECO:0000313" key="3">
    <source>
        <dbReference type="EMBL" id="PNY23676.1"/>
    </source>
</evidence>
<feature type="domain" description="SGNH hydrolase-type esterase" evidence="2">
    <location>
        <begin position="66"/>
        <end position="253"/>
    </location>
</feature>
<name>A0A2K3Q7X2_9HYPO</name>
<accession>A0A2K3Q7X2</accession>
<dbReference type="EMBL" id="NRSZ01001057">
    <property type="protein sequence ID" value="PNY23676.1"/>
    <property type="molecule type" value="Genomic_DNA"/>
</dbReference>
<gene>
    <name evidence="3" type="ORF">TCAP_06382</name>
</gene>
<feature type="compositionally biased region" description="Polar residues" evidence="1">
    <location>
        <begin position="1003"/>
        <end position="1019"/>
    </location>
</feature>
<dbReference type="Gene3D" id="3.40.50.1110">
    <property type="entry name" value="SGNH hydrolase"/>
    <property type="match status" value="1"/>
</dbReference>
<feature type="region of interest" description="Disordered" evidence="1">
    <location>
        <begin position="824"/>
        <end position="1027"/>
    </location>
</feature>
<organism evidence="3 4">
    <name type="scientific">Tolypocladium capitatum</name>
    <dbReference type="NCBI Taxonomy" id="45235"/>
    <lineage>
        <taxon>Eukaryota</taxon>
        <taxon>Fungi</taxon>
        <taxon>Dikarya</taxon>
        <taxon>Ascomycota</taxon>
        <taxon>Pezizomycotina</taxon>
        <taxon>Sordariomycetes</taxon>
        <taxon>Hypocreomycetidae</taxon>
        <taxon>Hypocreales</taxon>
        <taxon>Ophiocordycipitaceae</taxon>
        <taxon>Tolypocladium</taxon>
    </lineage>
</organism>
<dbReference type="PANTHER" id="PTHR14209:SF19">
    <property type="entry name" value="ISOAMYL ACETATE-HYDROLYZING ESTERASE 1 HOMOLOG"/>
    <property type="match status" value="1"/>
</dbReference>
<dbReference type="AlphaFoldDB" id="A0A2K3Q7X2"/>
<dbReference type="STRING" id="45235.A0A2K3Q7X2"/>
<protein>
    <recommendedName>
        <fullName evidence="2">SGNH hydrolase-type esterase domain-containing protein</fullName>
    </recommendedName>
</protein>
<dbReference type="SUPFAM" id="SSF52266">
    <property type="entry name" value="SGNH hydrolase"/>
    <property type="match status" value="1"/>
</dbReference>
<comment type="caution">
    <text evidence="3">The sequence shown here is derived from an EMBL/GenBank/DDBJ whole genome shotgun (WGS) entry which is preliminary data.</text>
</comment>
<keyword evidence="4" id="KW-1185">Reference proteome</keyword>